<dbReference type="VEuPathDB" id="FungiDB:LEMA_P051330.1"/>
<dbReference type="eggNOG" id="ENOG502TFHJ">
    <property type="taxonomic scope" value="Eukaryota"/>
</dbReference>
<evidence type="ECO:0000313" key="3">
    <source>
        <dbReference type="Proteomes" id="UP000002668"/>
    </source>
</evidence>
<dbReference type="Proteomes" id="UP000002668">
    <property type="component" value="Genome"/>
</dbReference>
<feature type="region of interest" description="Disordered" evidence="1">
    <location>
        <begin position="443"/>
        <end position="463"/>
    </location>
</feature>
<keyword evidence="3" id="KW-1185">Reference proteome</keyword>
<accession>E4ZM78</accession>
<name>E4ZM78_LEPMJ</name>
<feature type="region of interest" description="Disordered" evidence="1">
    <location>
        <begin position="246"/>
        <end position="324"/>
    </location>
</feature>
<gene>
    <name evidence="2" type="ORF">LEMA_P051330.1</name>
</gene>
<feature type="compositionally biased region" description="Basic and acidic residues" evidence="1">
    <location>
        <begin position="253"/>
        <end position="264"/>
    </location>
</feature>
<dbReference type="OMA" id="HDSHERA"/>
<feature type="region of interest" description="Disordered" evidence="1">
    <location>
        <begin position="200"/>
        <end position="228"/>
    </location>
</feature>
<feature type="region of interest" description="Disordered" evidence="1">
    <location>
        <begin position="372"/>
        <end position="393"/>
    </location>
</feature>
<dbReference type="HOGENOM" id="CLU_451379_0_0_1"/>
<feature type="compositionally biased region" description="Polar residues" evidence="1">
    <location>
        <begin position="265"/>
        <end position="290"/>
    </location>
</feature>
<evidence type="ECO:0000256" key="1">
    <source>
        <dbReference type="SAM" id="MobiDB-lite"/>
    </source>
</evidence>
<protein>
    <submittedName>
        <fullName evidence="2">Predicted protein</fullName>
    </submittedName>
</protein>
<proteinExistence type="predicted"/>
<dbReference type="InParanoid" id="E4ZM78"/>
<sequence>MELGCMNHIVLWGGHYHRQVPYSEGFNLKVVLSLLLNHMELPDTLAIRAPPVHVTEHDESFLASCIYKGKQVRDIWESLGLFSLVNDVRKEPSFAIEEANELYKKIKRIARDFSQSYPDGIEQLQHDLINKPAFEKAVLDLGGQYGAAIWGRPEDSQGTVSRRQDAGIELKWEEERDREKIMFYIRCWITRLAVKEFSKFPRRPQKKSTTQSVEALDREQNSSGNSGLLRLSLAPVAHMLPRTHMTSQLPGESSKESAATHDSLRTNSDTNTSTTAPENTPTKSADSTTPSKRKAMEVDKAISNGKLPKARKMARPTQVSSFRQERQLYSISKSPTVIANRIAEAFARQRIRENSCNTDRTWRPRDETAEIETVADANEVPETEPDSTSLDSAISTEHNQPLDRYEQDEVIAGSTGIHQDPFRQDSVIPGDTQAETLRAASEPLDDGHTTNHANTNKFIDDDDQLPYRLPKRARLETTQEREHRTELFKLLLSYLNGINQFHPDTYSMEAEERMNMLLHQFHINDTERLQAKLGDDFARLQIAFESWMSMRHRLTGFRVATGYRGQPGEQWAEFLKQKPNVPCAYASLSYVGLQEAALKGEESYVVDTFDEDLAKITKEKAYEMVFCVFLLSFYRYMVCCEDGFDATSYGLVVDSFVSSSVERLINDFRLTNFEYAIQDGVMDSALMFG</sequence>
<evidence type="ECO:0000313" key="2">
    <source>
        <dbReference type="EMBL" id="CBX92427.1"/>
    </source>
</evidence>
<reference evidence="3" key="1">
    <citation type="journal article" date="2011" name="Nat. Commun.">
        <title>Effector diversification within compartments of the Leptosphaeria maculans genome affected by Repeat-Induced Point mutations.</title>
        <authorList>
            <person name="Rouxel T."/>
            <person name="Grandaubert J."/>
            <person name="Hane J.K."/>
            <person name="Hoede C."/>
            <person name="van de Wouw A.P."/>
            <person name="Couloux A."/>
            <person name="Dominguez V."/>
            <person name="Anthouard V."/>
            <person name="Bally P."/>
            <person name="Bourras S."/>
            <person name="Cozijnsen A.J."/>
            <person name="Ciuffetti L.M."/>
            <person name="Degrave A."/>
            <person name="Dilmaghani A."/>
            <person name="Duret L."/>
            <person name="Fudal I."/>
            <person name="Goodwin S.B."/>
            <person name="Gout L."/>
            <person name="Glaser N."/>
            <person name="Linglin J."/>
            <person name="Kema G.H.J."/>
            <person name="Lapalu N."/>
            <person name="Lawrence C.B."/>
            <person name="May K."/>
            <person name="Meyer M."/>
            <person name="Ollivier B."/>
            <person name="Poulain J."/>
            <person name="Schoch C.L."/>
            <person name="Simon A."/>
            <person name="Spatafora J.W."/>
            <person name="Stachowiak A."/>
            <person name="Turgeon B.G."/>
            <person name="Tyler B.M."/>
            <person name="Vincent D."/>
            <person name="Weissenbach J."/>
            <person name="Amselem J."/>
            <person name="Quesneville H."/>
            <person name="Oliver R.P."/>
            <person name="Wincker P."/>
            <person name="Balesdent M.-H."/>
            <person name="Howlett B.J."/>
        </authorList>
    </citation>
    <scope>NUCLEOTIDE SEQUENCE [LARGE SCALE GENOMIC DNA]</scope>
    <source>
        <strain evidence="3">JN3 / isolate v23.1.3 / race Av1-4-5-6-7-8</strain>
    </source>
</reference>
<dbReference type="OrthoDB" id="3672266at2759"/>
<dbReference type="EMBL" id="FP929094">
    <property type="protein sequence ID" value="CBX92427.1"/>
    <property type="molecule type" value="Genomic_DNA"/>
</dbReference>
<organism evidence="3">
    <name type="scientific">Leptosphaeria maculans (strain JN3 / isolate v23.1.3 / race Av1-4-5-6-7-8)</name>
    <name type="common">Blackleg fungus</name>
    <name type="synonym">Phoma lingam</name>
    <dbReference type="NCBI Taxonomy" id="985895"/>
    <lineage>
        <taxon>Eukaryota</taxon>
        <taxon>Fungi</taxon>
        <taxon>Dikarya</taxon>
        <taxon>Ascomycota</taxon>
        <taxon>Pezizomycotina</taxon>
        <taxon>Dothideomycetes</taxon>
        <taxon>Pleosporomycetidae</taxon>
        <taxon>Pleosporales</taxon>
        <taxon>Pleosporineae</taxon>
        <taxon>Leptosphaeriaceae</taxon>
        <taxon>Plenodomus</taxon>
        <taxon>Plenodomus lingam/Leptosphaeria maculans species complex</taxon>
    </lineage>
</organism>
<dbReference type="AlphaFoldDB" id="E4ZM78"/>